<feature type="region of interest" description="Disordered" evidence="1">
    <location>
        <begin position="1"/>
        <end position="76"/>
    </location>
</feature>
<reference evidence="3" key="1">
    <citation type="journal article" date="2019" name="Int. J. Syst. Evol. Microbiol.">
        <title>The Global Catalogue of Microorganisms (GCM) 10K type strain sequencing project: providing services to taxonomists for standard genome sequencing and annotation.</title>
        <authorList>
            <consortium name="The Broad Institute Genomics Platform"/>
            <consortium name="The Broad Institute Genome Sequencing Center for Infectious Disease"/>
            <person name="Wu L."/>
            <person name="Ma J."/>
        </authorList>
    </citation>
    <scope>NUCLEOTIDE SEQUENCE [LARGE SCALE GENOMIC DNA]</scope>
    <source>
        <strain evidence="3">CGMCC 1.12778</strain>
    </source>
</reference>
<evidence type="ECO:0000313" key="2">
    <source>
        <dbReference type="EMBL" id="GGH94102.1"/>
    </source>
</evidence>
<keyword evidence="3" id="KW-1185">Reference proteome</keyword>
<dbReference type="EMBL" id="BMFW01000005">
    <property type="protein sequence ID" value="GGH94102.1"/>
    <property type="molecule type" value="Genomic_DNA"/>
</dbReference>
<accession>A0ABQ2AQ12</accession>
<organism evidence="2 3">
    <name type="scientific">Arthrobacter liuii</name>
    <dbReference type="NCBI Taxonomy" id="1476996"/>
    <lineage>
        <taxon>Bacteria</taxon>
        <taxon>Bacillati</taxon>
        <taxon>Actinomycetota</taxon>
        <taxon>Actinomycetes</taxon>
        <taxon>Micrococcales</taxon>
        <taxon>Micrococcaceae</taxon>
        <taxon>Arthrobacter</taxon>
    </lineage>
</organism>
<gene>
    <name evidence="2" type="ORF">GCM10007170_16520</name>
</gene>
<sequence length="99" mass="9734">MDPPRTGSFGSAPEGGNAGRGAGDVGVPAGNVGHDPRQRRPIQPALGTGATGGSGAQPGRRLGAVRQPNQYTDAGIPELFAEGAQPATVPASDKPAIPA</sequence>
<comment type="caution">
    <text evidence="2">The sequence shown here is derived from an EMBL/GenBank/DDBJ whole genome shotgun (WGS) entry which is preliminary data.</text>
</comment>
<evidence type="ECO:0000256" key="1">
    <source>
        <dbReference type="SAM" id="MobiDB-lite"/>
    </source>
</evidence>
<evidence type="ECO:0000313" key="3">
    <source>
        <dbReference type="Proteomes" id="UP000643279"/>
    </source>
</evidence>
<dbReference type="Proteomes" id="UP000643279">
    <property type="component" value="Unassembled WGS sequence"/>
</dbReference>
<name>A0ABQ2AQ12_9MICC</name>
<proteinExistence type="predicted"/>
<protein>
    <submittedName>
        <fullName evidence="2">Uncharacterized protein</fullName>
    </submittedName>
</protein>